<dbReference type="EMBL" id="JACHWQ010000002">
    <property type="protein sequence ID" value="MBB2975335.1"/>
    <property type="molecule type" value="Genomic_DNA"/>
</dbReference>
<name>A0A7W4V2W7_9MICO</name>
<feature type="compositionally biased region" description="Low complexity" evidence="1">
    <location>
        <begin position="36"/>
        <end position="63"/>
    </location>
</feature>
<evidence type="ECO:0000256" key="1">
    <source>
        <dbReference type="SAM" id="MobiDB-lite"/>
    </source>
</evidence>
<evidence type="ECO:0000313" key="3">
    <source>
        <dbReference type="Proteomes" id="UP000529310"/>
    </source>
</evidence>
<comment type="caution">
    <text evidence="2">The sequence shown here is derived from an EMBL/GenBank/DDBJ whole genome shotgun (WGS) entry which is preliminary data.</text>
</comment>
<organism evidence="2 3">
    <name type="scientific">Microbacterium endophyticum</name>
    <dbReference type="NCBI Taxonomy" id="1526412"/>
    <lineage>
        <taxon>Bacteria</taxon>
        <taxon>Bacillati</taxon>
        <taxon>Actinomycetota</taxon>
        <taxon>Actinomycetes</taxon>
        <taxon>Micrococcales</taxon>
        <taxon>Microbacteriaceae</taxon>
        <taxon>Microbacterium</taxon>
    </lineage>
</organism>
<reference evidence="2 3" key="1">
    <citation type="submission" date="2020-08" db="EMBL/GenBank/DDBJ databases">
        <title>Sequencing the genomes of 1000 actinobacteria strains.</title>
        <authorList>
            <person name="Klenk H.-P."/>
        </authorList>
    </citation>
    <scope>NUCLEOTIDE SEQUENCE [LARGE SCALE GENOMIC DNA]</scope>
    <source>
        <strain evidence="2 3">DSM 27099</strain>
    </source>
</reference>
<dbReference type="AlphaFoldDB" id="A0A7W4V2W7"/>
<feature type="region of interest" description="Disordered" evidence="1">
    <location>
        <begin position="36"/>
        <end position="65"/>
    </location>
</feature>
<evidence type="ECO:0000313" key="2">
    <source>
        <dbReference type="EMBL" id="MBB2975335.1"/>
    </source>
</evidence>
<proteinExistence type="predicted"/>
<protein>
    <submittedName>
        <fullName evidence="2">Uncharacterized protein</fullName>
    </submittedName>
</protein>
<dbReference type="Proteomes" id="UP000529310">
    <property type="component" value="Unassembled WGS sequence"/>
</dbReference>
<accession>A0A7W4V2W7</accession>
<dbReference type="PROSITE" id="PS51257">
    <property type="entry name" value="PROKAR_LIPOPROTEIN"/>
    <property type="match status" value="1"/>
</dbReference>
<keyword evidence="3" id="KW-1185">Reference proteome</keyword>
<sequence>MHTRVRGIGRGVSRSLGVAFVLVLSVGIVACAPAAETTPSADPSTSAAAPAATSPIPATSATPEILTVGPGEKPPLPFDGDCADVLTEAQAANALNQTSASIEDRDDSLHNGGGISCTLQIGDRTSILEIVPRAIVDQLSLADTQVEVVLGLCVSILCSWNWENDDWWIVGTTGYGAEISREDFAVWGQRLGPIIAENLSAQDSEPWRRDQTGWWPTASCEALAKAIGDRLGVAVTGEPEGYHDGASAAKYAIDLYSHQTACWLRSGNEEHGWYGSLWARSGAAWEATEERRLREISFSRDGARLFLSDVPAGYGGDDPYLLTDGINVANFSVTPSGTLSSDELAVAIADAWLDVAAPTR</sequence>
<dbReference type="RefSeq" id="WP_165139971.1">
    <property type="nucleotide sequence ID" value="NZ_CP049255.1"/>
</dbReference>
<gene>
    <name evidence="2" type="ORF">FHX49_000901</name>
</gene>